<dbReference type="InterPro" id="IPR001529">
    <property type="entry name" value="Zn_ribbon_RPB9"/>
</dbReference>
<dbReference type="GO" id="GO:0007030">
    <property type="term" value="P:Golgi organization"/>
    <property type="evidence" value="ECO:0007669"/>
    <property type="project" value="TreeGrafter"/>
</dbReference>
<keyword evidence="5" id="KW-0240">DNA-directed RNA polymerase</keyword>
<dbReference type="GO" id="GO:0003676">
    <property type="term" value="F:nucleic acid binding"/>
    <property type="evidence" value="ECO:0007669"/>
    <property type="project" value="InterPro"/>
</dbReference>
<accession>R9NXB2</accession>
<evidence type="ECO:0000313" key="9">
    <source>
        <dbReference type="Proteomes" id="UP000014071"/>
    </source>
</evidence>
<dbReference type="SMART" id="SM00661">
    <property type="entry name" value="RPOL9"/>
    <property type="match status" value="1"/>
</dbReference>
<keyword evidence="1 5" id="KW-0479">Metal-binding</keyword>
<evidence type="ECO:0000256" key="3">
    <source>
        <dbReference type="ARBA" id="ARBA00022833"/>
    </source>
</evidence>
<dbReference type="GO" id="GO:0005794">
    <property type="term" value="C:Golgi apparatus"/>
    <property type="evidence" value="ECO:0007669"/>
    <property type="project" value="TreeGrafter"/>
</dbReference>
<dbReference type="GO" id="GO:0009306">
    <property type="term" value="P:protein secretion"/>
    <property type="evidence" value="ECO:0007669"/>
    <property type="project" value="TreeGrafter"/>
</dbReference>
<feature type="domain" description="TFIIS-type" evidence="7">
    <location>
        <begin position="98"/>
        <end position="139"/>
    </location>
</feature>
<dbReference type="Pfam" id="PF01096">
    <property type="entry name" value="Zn_ribbon_TFIIS"/>
    <property type="match status" value="1"/>
</dbReference>
<evidence type="ECO:0000256" key="5">
    <source>
        <dbReference type="RuleBase" id="RU003474"/>
    </source>
</evidence>
<proteinExistence type="inferred from homology"/>
<keyword evidence="9" id="KW-1185">Reference proteome</keyword>
<evidence type="ECO:0000256" key="4">
    <source>
        <dbReference type="PROSITE-ProRule" id="PRU00472"/>
    </source>
</evidence>
<dbReference type="eggNOG" id="KOG2906">
    <property type="taxonomic scope" value="Eukaryota"/>
</dbReference>
<reference evidence="9" key="1">
    <citation type="journal article" date="2013" name="Genome Announc.">
        <title>Draft genome sequence of the basidiomycetous yeast-like fungus Pseudozyma hubeiensis SY62, which produces an abundant amount of the biosurfactant mannosylerythritol lipids.</title>
        <authorList>
            <person name="Konishi M."/>
            <person name="Hatada Y."/>
            <person name="Horiuchi J."/>
        </authorList>
    </citation>
    <scope>NUCLEOTIDE SEQUENCE [LARGE SCALE GENOMIC DNA]</scope>
    <source>
        <strain evidence="9">SY62</strain>
    </source>
</reference>
<evidence type="ECO:0000256" key="2">
    <source>
        <dbReference type="ARBA" id="ARBA00022771"/>
    </source>
</evidence>
<dbReference type="InterPro" id="IPR008551">
    <property type="entry name" value="TANGO2"/>
</dbReference>
<dbReference type="Pfam" id="PF02150">
    <property type="entry name" value="Zn_ribbon_RPB9"/>
    <property type="match status" value="1"/>
</dbReference>
<dbReference type="GO" id="GO:0006351">
    <property type="term" value="P:DNA-templated transcription"/>
    <property type="evidence" value="ECO:0007669"/>
    <property type="project" value="InterPro"/>
</dbReference>
<dbReference type="GeneID" id="24106077"/>
<dbReference type="PROSITE" id="PS51133">
    <property type="entry name" value="ZF_TFIIS_2"/>
    <property type="match status" value="1"/>
</dbReference>
<dbReference type="SUPFAM" id="SSF57783">
    <property type="entry name" value="Zinc beta-ribbon"/>
    <property type="match status" value="1"/>
</dbReference>
<keyword evidence="2 4" id="KW-0863">Zinc-finger</keyword>
<evidence type="ECO:0000256" key="1">
    <source>
        <dbReference type="ARBA" id="ARBA00022723"/>
    </source>
</evidence>
<dbReference type="PANTHER" id="PTHR17985:SF8">
    <property type="entry name" value="TRANSPORT AND GOLGI ORGANIZATION PROTEIN 2 HOMOLOG"/>
    <property type="match status" value="1"/>
</dbReference>
<evidence type="ECO:0000259" key="7">
    <source>
        <dbReference type="PROSITE" id="PS51133"/>
    </source>
</evidence>
<dbReference type="Gene3D" id="2.20.25.10">
    <property type="match status" value="1"/>
</dbReference>
<dbReference type="HOGENOM" id="CLU_047037_0_1_1"/>
<dbReference type="GO" id="GO:0055029">
    <property type="term" value="C:nuclear DNA-directed RNA polymerase complex"/>
    <property type="evidence" value="ECO:0007669"/>
    <property type="project" value="UniProtKB-ARBA"/>
</dbReference>
<dbReference type="PANTHER" id="PTHR17985">
    <property type="entry name" value="SER/THR-RICH PROTEIN T10 IN DGCR REGION"/>
    <property type="match status" value="1"/>
</dbReference>
<dbReference type="RefSeq" id="XP_012186798.1">
    <property type="nucleotide sequence ID" value="XM_012331408.1"/>
</dbReference>
<dbReference type="Proteomes" id="UP000014071">
    <property type="component" value="Unassembled WGS sequence"/>
</dbReference>
<name>R9NXB2_PSEHS</name>
<gene>
    <name evidence="8" type="ORF">PHSY_000774</name>
</gene>
<dbReference type="eggNOG" id="KOG2342">
    <property type="taxonomic scope" value="Eukaryota"/>
</dbReference>
<evidence type="ECO:0000313" key="8">
    <source>
        <dbReference type="EMBL" id="GAC93211.1"/>
    </source>
</evidence>
<dbReference type="InterPro" id="IPR001222">
    <property type="entry name" value="Znf_TFIIS"/>
</dbReference>
<organism evidence="8 9">
    <name type="scientific">Pseudozyma hubeiensis (strain SY62)</name>
    <name type="common">Yeast</name>
    <dbReference type="NCBI Taxonomy" id="1305764"/>
    <lineage>
        <taxon>Eukaryota</taxon>
        <taxon>Fungi</taxon>
        <taxon>Dikarya</taxon>
        <taxon>Basidiomycota</taxon>
        <taxon>Ustilaginomycotina</taxon>
        <taxon>Ustilaginomycetes</taxon>
        <taxon>Ustilaginales</taxon>
        <taxon>Ustilaginaceae</taxon>
        <taxon>Pseudozyma</taxon>
    </lineage>
</organism>
<feature type="compositionally biased region" description="Basic and acidic residues" evidence="6">
    <location>
        <begin position="411"/>
        <end position="421"/>
    </location>
</feature>
<keyword evidence="5" id="KW-0804">Transcription</keyword>
<dbReference type="STRING" id="1305764.R9NXB2"/>
<dbReference type="GO" id="GO:0008270">
    <property type="term" value="F:zinc ion binding"/>
    <property type="evidence" value="ECO:0007669"/>
    <property type="project" value="UniProtKB-KW"/>
</dbReference>
<evidence type="ECO:0000256" key="6">
    <source>
        <dbReference type="SAM" id="MobiDB-lite"/>
    </source>
</evidence>
<dbReference type="OrthoDB" id="191601at2759"/>
<sequence>MLFCPTCANCLIIQLDDQGNNKWSCHTCPYEFPIIRQMTTRQHLKRKEVDDVMGGEESWKNVDSIDGAYLLFCWRSILRDCTGSLIFDVWQCRSMVRYTVPCPKCENPKAFFMQLQIRSADEPMSVHTATTAMCVIFWTTKDPHYHLIIASNRDEYLSRPTLPASWHDFSSPTSSSTTTSSISPLVLSARDSTGGGTWLGVTRNGSWASLTNFTEQSAPLPAGLTAFESRGALVRDWLVSQTAFKGKARELDEVQREIEEYLSEVGSRADRYPGFNLLIAALSSSGVVVGYTTNRTTSGSVSLNTPPTIFSPTSNTPSPNGLSNSIITSPWSKINLGSHTFTSILSANSADLQEQLFDLLWTSSHPPPTQRSELRDSILISPLQLPGVQDAYATRTSTVILIGLYPSNFEGEGKERKDMGTGKRHRRREEEGLFGRLI</sequence>
<dbReference type="AlphaFoldDB" id="R9NXB2"/>
<keyword evidence="3" id="KW-0862">Zinc</keyword>
<feature type="region of interest" description="Disordered" evidence="6">
    <location>
        <begin position="411"/>
        <end position="431"/>
    </location>
</feature>
<comment type="similarity">
    <text evidence="5">Belongs to the archaeal rpoM/eukaryotic RPA12/RPB9/RPC11 RNA polymerase family.</text>
</comment>
<dbReference type="EMBL" id="DF238773">
    <property type="protein sequence ID" value="GAC93211.1"/>
    <property type="molecule type" value="Genomic_DNA"/>
</dbReference>
<protein>
    <recommendedName>
        <fullName evidence="7">TFIIS-type domain-containing protein</fullName>
    </recommendedName>
</protein>
<dbReference type="SMART" id="SM00440">
    <property type="entry name" value="ZnF_C2C2"/>
    <property type="match status" value="1"/>
</dbReference>
<dbReference type="Pfam" id="PF05742">
    <property type="entry name" value="TANGO2"/>
    <property type="match status" value="1"/>
</dbReference>